<keyword evidence="3" id="KW-1185">Reference proteome</keyword>
<evidence type="ECO:0000256" key="1">
    <source>
        <dbReference type="SAM" id="Phobius"/>
    </source>
</evidence>
<dbReference type="RefSeq" id="WP_166150091.1">
    <property type="nucleotide sequence ID" value="NZ_JAAOIW010000004.1"/>
</dbReference>
<reference evidence="2" key="1">
    <citation type="submission" date="2020-03" db="EMBL/GenBank/DDBJ databases">
        <title>Draft sequencing of Paenibacilllus sp. S3N08.</title>
        <authorList>
            <person name="Kim D.-U."/>
        </authorList>
    </citation>
    <scope>NUCLEOTIDE SEQUENCE</scope>
    <source>
        <strain evidence="2">S3N08</strain>
    </source>
</reference>
<feature type="transmembrane region" description="Helical" evidence="1">
    <location>
        <begin position="75"/>
        <end position="102"/>
    </location>
</feature>
<gene>
    <name evidence="2" type="ORF">G9U52_13005</name>
</gene>
<protein>
    <submittedName>
        <fullName evidence="2">Uncharacterized protein</fullName>
    </submittedName>
</protein>
<sequence>MERIFPICKETVTPYVGRQICAVLHDGTQYFGNIEKIDGDQIYINGFIRKPGEVGTLALKNKQSNKKTKKVKTSAFFPGFGFNSFILPFAALAFLFALPFFFV</sequence>
<evidence type="ECO:0000313" key="3">
    <source>
        <dbReference type="Proteomes" id="UP001165962"/>
    </source>
</evidence>
<keyword evidence="1" id="KW-1133">Transmembrane helix</keyword>
<name>A0ABX0J527_9BACL</name>
<dbReference type="Proteomes" id="UP001165962">
    <property type="component" value="Unassembled WGS sequence"/>
</dbReference>
<dbReference type="EMBL" id="JAAOIW010000004">
    <property type="protein sequence ID" value="NHN30753.1"/>
    <property type="molecule type" value="Genomic_DNA"/>
</dbReference>
<keyword evidence="1" id="KW-0812">Transmembrane</keyword>
<evidence type="ECO:0000313" key="2">
    <source>
        <dbReference type="EMBL" id="NHN30753.1"/>
    </source>
</evidence>
<comment type="caution">
    <text evidence="2">The sequence shown here is derived from an EMBL/GenBank/DDBJ whole genome shotgun (WGS) entry which is preliminary data.</text>
</comment>
<keyword evidence="1" id="KW-0472">Membrane</keyword>
<proteinExistence type="predicted"/>
<accession>A0ABX0J527</accession>
<organism evidence="2 3">
    <name type="scientific">Paenibacillus agricola</name>
    <dbReference type="NCBI Taxonomy" id="2716264"/>
    <lineage>
        <taxon>Bacteria</taxon>
        <taxon>Bacillati</taxon>
        <taxon>Bacillota</taxon>
        <taxon>Bacilli</taxon>
        <taxon>Bacillales</taxon>
        <taxon>Paenibacillaceae</taxon>
        <taxon>Paenibacillus</taxon>
    </lineage>
</organism>